<name>A0A4R2CL31_SHIGR</name>
<dbReference type="PANTHER" id="PTHR42850">
    <property type="entry name" value="METALLOPHOSPHOESTERASE"/>
    <property type="match status" value="1"/>
</dbReference>
<dbReference type="InterPro" id="IPR011152">
    <property type="entry name" value="Pesterase_MJ0912"/>
</dbReference>
<protein>
    <submittedName>
        <fullName evidence="3">Putative phosphodiesterase</fullName>
    </submittedName>
</protein>
<dbReference type="InterPro" id="IPR029052">
    <property type="entry name" value="Metallo-depent_PP-like"/>
</dbReference>
<dbReference type="SUPFAM" id="SSF56300">
    <property type="entry name" value="Metallo-dependent phosphatases"/>
    <property type="match status" value="1"/>
</dbReference>
<gene>
    <name evidence="3" type="ORF">EV665_113172</name>
</gene>
<evidence type="ECO:0000313" key="3">
    <source>
        <dbReference type="EMBL" id="TCN41576.1"/>
    </source>
</evidence>
<dbReference type="PIRSF" id="PIRSF000883">
    <property type="entry name" value="Pesterase_MJ0912"/>
    <property type="match status" value="1"/>
</dbReference>
<feature type="domain" description="Calcineurin-like phosphoesterase" evidence="2">
    <location>
        <begin position="1"/>
        <end position="210"/>
    </location>
</feature>
<evidence type="ECO:0000313" key="4">
    <source>
        <dbReference type="Proteomes" id="UP000295351"/>
    </source>
</evidence>
<evidence type="ECO:0000259" key="2">
    <source>
        <dbReference type="Pfam" id="PF12850"/>
    </source>
</evidence>
<comment type="similarity">
    <text evidence="1">Belongs to the metallophosphoesterase superfamily. YfcE family.</text>
</comment>
<sequence length="246" mass="26114">MLLAILSDIHANREAFEAVLAAVEGAGADRLVLLGDIVGYGADPEWCAERAMALAASGGVVLRGNHDEAVGNPAVSMNPTATFALEWTRRQLGSETRAFLAALPFEAREGDCLFVHADASAPPAWNYVLDASDAGRHLAACDARVSFCGHVHKPALYSTAPGGRVTHFRPVAATPVPLLPQRRWLAVMGSVGQPRDGDPAAAYALYDTQSAELRFQRAAYDVERAAGKIRAAGLPASLADRLFRGR</sequence>
<keyword evidence="4" id="KW-1185">Reference proteome</keyword>
<dbReference type="PANTHER" id="PTHR42850:SF2">
    <property type="entry name" value="BLL5683 PROTEIN"/>
    <property type="match status" value="1"/>
</dbReference>
<reference evidence="3 4" key="1">
    <citation type="submission" date="2019-03" db="EMBL/GenBank/DDBJ databases">
        <title>Genomic Encyclopedia of Type Strains, Phase IV (KMG-IV): sequencing the most valuable type-strain genomes for metagenomic binning, comparative biology and taxonomic classification.</title>
        <authorList>
            <person name="Goeker M."/>
        </authorList>
    </citation>
    <scope>NUCLEOTIDE SEQUENCE [LARGE SCALE GENOMIC DNA]</scope>
    <source>
        <strain evidence="3 4">DSM 18401</strain>
    </source>
</reference>
<dbReference type="Pfam" id="PF12850">
    <property type="entry name" value="Metallophos_2"/>
    <property type="match status" value="1"/>
</dbReference>
<comment type="caution">
    <text evidence="3">The sequence shown here is derived from an EMBL/GenBank/DDBJ whole genome shotgun (WGS) entry which is preliminary data.</text>
</comment>
<dbReference type="Proteomes" id="UP000295351">
    <property type="component" value="Unassembled WGS sequence"/>
</dbReference>
<dbReference type="RefSeq" id="WP_133035413.1">
    <property type="nucleotide sequence ID" value="NZ_BAABEI010000012.1"/>
</dbReference>
<dbReference type="InterPro" id="IPR024654">
    <property type="entry name" value="Calcineurin-like_PHP_lpxH"/>
</dbReference>
<dbReference type="CDD" id="cd00838">
    <property type="entry name" value="MPP_superfamily"/>
    <property type="match status" value="1"/>
</dbReference>
<dbReference type="GO" id="GO:0016791">
    <property type="term" value="F:phosphatase activity"/>
    <property type="evidence" value="ECO:0007669"/>
    <property type="project" value="TreeGrafter"/>
</dbReference>
<dbReference type="Gene3D" id="3.60.21.10">
    <property type="match status" value="1"/>
</dbReference>
<dbReference type="AlphaFoldDB" id="A0A4R2CL31"/>
<accession>A0A4R2CL31</accession>
<organism evidence="3 4">
    <name type="scientific">Shinella granuli</name>
    <dbReference type="NCBI Taxonomy" id="323621"/>
    <lineage>
        <taxon>Bacteria</taxon>
        <taxon>Pseudomonadati</taxon>
        <taxon>Pseudomonadota</taxon>
        <taxon>Alphaproteobacteria</taxon>
        <taxon>Hyphomicrobiales</taxon>
        <taxon>Rhizobiaceae</taxon>
        <taxon>Shinella</taxon>
    </lineage>
</organism>
<dbReference type="InterPro" id="IPR050126">
    <property type="entry name" value="Ap4A_hydrolase"/>
</dbReference>
<dbReference type="EMBL" id="SLVX01000013">
    <property type="protein sequence ID" value="TCN41576.1"/>
    <property type="molecule type" value="Genomic_DNA"/>
</dbReference>
<dbReference type="GO" id="GO:0005737">
    <property type="term" value="C:cytoplasm"/>
    <property type="evidence" value="ECO:0007669"/>
    <property type="project" value="TreeGrafter"/>
</dbReference>
<evidence type="ECO:0000256" key="1">
    <source>
        <dbReference type="ARBA" id="ARBA00008950"/>
    </source>
</evidence>
<proteinExistence type="inferred from homology"/>